<dbReference type="RefSeq" id="WP_188407925.1">
    <property type="nucleotide sequence ID" value="NZ_BMCP01000001.1"/>
</dbReference>
<dbReference type="GO" id="GO:0003824">
    <property type="term" value="F:catalytic activity"/>
    <property type="evidence" value="ECO:0007669"/>
    <property type="project" value="UniProtKB-ARBA"/>
</dbReference>
<proteinExistence type="predicted"/>
<name>A0A8J2YEQ8_9RHOB</name>
<dbReference type="PANTHER" id="PTHR11941:SF54">
    <property type="entry name" value="ENOYL-COA HYDRATASE, MITOCHONDRIAL"/>
    <property type="match status" value="1"/>
</dbReference>
<organism evidence="1 2">
    <name type="scientific">Agaricicola taiwanensis</name>
    <dbReference type="NCBI Taxonomy" id="591372"/>
    <lineage>
        <taxon>Bacteria</taxon>
        <taxon>Pseudomonadati</taxon>
        <taxon>Pseudomonadota</taxon>
        <taxon>Alphaproteobacteria</taxon>
        <taxon>Rhodobacterales</taxon>
        <taxon>Paracoccaceae</taxon>
        <taxon>Agaricicola</taxon>
    </lineage>
</organism>
<sequence length="250" mass="26669">MLQREMHGEVLVLRLNRPEKLNAWNLDLRNAVKDALIQADGDSAVKAVIVTGTGSRAFCAGADLSDKAIGVASEAGQRMVAFRALYDSIQSFRKPLIAALNGLAMGSAFQAILLMDYRIGHAGVTVGMPEINSGMPCITGSAILNWSIGAPRALNIASTGRFLGSDEALHLGLINEIVDEDQVLPRALELAAELMKKSPQAYAETKLWFRDMTRPALDAAFARAAEVRAKSEMAQSIEAGVGAFLTRGSG</sequence>
<dbReference type="SUPFAM" id="SSF52096">
    <property type="entry name" value="ClpP/crotonase"/>
    <property type="match status" value="1"/>
</dbReference>
<evidence type="ECO:0000313" key="2">
    <source>
        <dbReference type="Proteomes" id="UP000602745"/>
    </source>
</evidence>
<comment type="caution">
    <text evidence="1">The sequence shown here is derived from an EMBL/GenBank/DDBJ whole genome shotgun (WGS) entry which is preliminary data.</text>
</comment>
<dbReference type="AlphaFoldDB" id="A0A8J2YEQ8"/>
<evidence type="ECO:0000313" key="1">
    <source>
        <dbReference type="EMBL" id="GGE29143.1"/>
    </source>
</evidence>
<accession>A0A8J2YEQ8</accession>
<dbReference type="Pfam" id="PF00378">
    <property type="entry name" value="ECH_1"/>
    <property type="match status" value="1"/>
</dbReference>
<dbReference type="GO" id="GO:0006635">
    <property type="term" value="P:fatty acid beta-oxidation"/>
    <property type="evidence" value="ECO:0007669"/>
    <property type="project" value="TreeGrafter"/>
</dbReference>
<dbReference type="EMBL" id="BMCP01000001">
    <property type="protein sequence ID" value="GGE29143.1"/>
    <property type="molecule type" value="Genomic_DNA"/>
</dbReference>
<dbReference type="CDD" id="cd06558">
    <property type="entry name" value="crotonase-like"/>
    <property type="match status" value="1"/>
</dbReference>
<dbReference type="Proteomes" id="UP000602745">
    <property type="component" value="Unassembled WGS sequence"/>
</dbReference>
<reference evidence="1" key="1">
    <citation type="journal article" date="2014" name="Int. J. Syst. Evol. Microbiol.">
        <title>Complete genome sequence of Corynebacterium casei LMG S-19264T (=DSM 44701T), isolated from a smear-ripened cheese.</title>
        <authorList>
            <consortium name="US DOE Joint Genome Institute (JGI-PGF)"/>
            <person name="Walter F."/>
            <person name="Albersmeier A."/>
            <person name="Kalinowski J."/>
            <person name="Ruckert C."/>
        </authorList>
    </citation>
    <scope>NUCLEOTIDE SEQUENCE</scope>
    <source>
        <strain evidence="1">CCM 7684</strain>
    </source>
</reference>
<evidence type="ECO:0008006" key="3">
    <source>
        <dbReference type="Google" id="ProtNLM"/>
    </source>
</evidence>
<dbReference type="PANTHER" id="PTHR11941">
    <property type="entry name" value="ENOYL-COA HYDRATASE-RELATED"/>
    <property type="match status" value="1"/>
</dbReference>
<dbReference type="Gene3D" id="3.90.226.10">
    <property type="entry name" value="2-enoyl-CoA Hydratase, Chain A, domain 1"/>
    <property type="match status" value="1"/>
</dbReference>
<dbReference type="InterPro" id="IPR029045">
    <property type="entry name" value="ClpP/crotonase-like_dom_sf"/>
</dbReference>
<keyword evidence="2" id="KW-1185">Reference proteome</keyword>
<dbReference type="InterPro" id="IPR001753">
    <property type="entry name" value="Enoyl-CoA_hydra/iso"/>
</dbReference>
<gene>
    <name evidence="1" type="ORF">GCM10007276_02860</name>
</gene>
<reference evidence="1" key="2">
    <citation type="submission" date="2020-09" db="EMBL/GenBank/DDBJ databases">
        <authorList>
            <person name="Sun Q."/>
            <person name="Sedlacek I."/>
        </authorList>
    </citation>
    <scope>NUCLEOTIDE SEQUENCE</scope>
    <source>
        <strain evidence="1">CCM 7684</strain>
    </source>
</reference>
<protein>
    <recommendedName>
        <fullName evidence="3">Enoyl-CoA hydratase/isomerase family protein</fullName>
    </recommendedName>
</protein>